<dbReference type="EMBL" id="LJQA01000206">
    <property type="protein sequence ID" value="KPW98264.1"/>
    <property type="molecule type" value="Genomic_DNA"/>
</dbReference>
<organism evidence="1 2">
    <name type="scientific">Pseudomonas syringae pv. cerasicola</name>
    <dbReference type="NCBI Taxonomy" id="264451"/>
    <lineage>
        <taxon>Bacteria</taxon>
        <taxon>Pseudomonadati</taxon>
        <taxon>Pseudomonadota</taxon>
        <taxon>Gammaproteobacteria</taxon>
        <taxon>Pseudomonadales</taxon>
        <taxon>Pseudomonadaceae</taxon>
        <taxon>Pseudomonas</taxon>
        <taxon>Pseudomonas syringae</taxon>
    </lineage>
</organism>
<dbReference type="PATRIC" id="fig|264451.4.peg.4353"/>
<accession>A0A0P9N7L9</accession>
<dbReference type="Proteomes" id="UP000050356">
    <property type="component" value="Unassembled WGS sequence"/>
</dbReference>
<reference evidence="1 2" key="1">
    <citation type="submission" date="2015-09" db="EMBL/GenBank/DDBJ databases">
        <title>Genome announcement of multiple Pseudomonas syringae strains.</title>
        <authorList>
            <person name="Thakur S."/>
            <person name="Wang P.W."/>
            <person name="Gong Y."/>
            <person name="Weir B.S."/>
            <person name="Guttman D.S."/>
        </authorList>
    </citation>
    <scope>NUCLEOTIDE SEQUENCE [LARGE SCALE GENOMIC DNA]</scope>
    <source>
        <strain evidence="1 2">ICMP17524</strain>
    </source>
</reference>
<evidence type="ECO:0000313" key="2">
    <source>
        <dbReference type="Proteomes" id="UP000050356"/>
    </source>
</evidence>
<evidence type="ECO:0000313" key="1">
    <source>
        <dbReference type="EMBL" id="KPW98264.1"/>
    </source>
</evidence>
<name>A0A0P9N7L9_PSESX</name>
<dbReference type="AlphaFoldDB" id="A0A0P9N7L9"/>
<protein>
    <submittedName>
        <fullName evidence="1">Uncharacterized protein</fullName>
    </submittedName>
</protein>
<comment type="caution">
    <text evidence="1">The sequence shown here is derived from an EMBL/GenBank/DDBJ whole genome shotgun (WGS) entry which is preliminary data.</text>
</comment>
<gene>
    <name evidence="1" type="ORF">ALO50_03151</name>
</gene>
<proteinExistence type="predicted"/>
<sequence>MVSRSSVDSTFIIKVNFYHPPPFRCYVETPLKSLVGPPIEPHEEIFIREDLAPLDR</sequence>